<gene>
    <name evidence="1" type="ORF">Cboi01_000210600</name>
</gene>
<organism evidence="1 2">
    <name type="scientific">Candida boidinii</name>
    <name type="common">Yeast</name>
    <dbReference type="NCBI Taxonomy" id="5477"/>
    <lineage>
        <taxon>Eukaryota</taxon>
        <taxon>Fungi</taxon>
        <taxon>Dikarya</taxon>
        <taxon>Ascomycota</taxon>
        <taxon>Saccharomycotina</taxon>
        <taxon>Pichiomycetes</taxon>
        <taxon>Pichiales</taxon>
        <taxon>Pichiaceae</taxon>
        <taxon>Ogataea</taxon>
        <taxon>Ogataea/Candida clade</taxon>
    </lineage>
</organism>
<protein>
    <submittedName>
        <fullName evidence="1">Unnamed protein product</fullName>
    </submittedName>
</protein>
<proteinExistence type="predicted"/>
<dbReference type="EMBL" id="BSXV01000886">
    <property type="protein sequence ID" value="GME91002.1"/>
    <property type="molecule type" value="Genomic_DNA"/>
</dbReference>
<comment type="caution">
    <text evidence="1">The sequence shown here is derived from an EMBL/GenBank/DDBJ whole genome shotgun (WGS) entry which is preliminary data.</text>
</comment>
<sequence>MNGNMAVDDVDDLPDDASISSIESFTLRERQDAINETHPFGIRIWKPAIYKKKRSVEIEANDDIHSTLHSARKISLGVGICNLAWSCTFGLVLLLLCLSLSFIVGTVSLFTDRRKNDSFKYSKIYFNLAFYLLFPFGKIVLLKRDKRYIYEDAGVGSSLAEFRRWRTEEEGRLFYESGYNHGTAHPEQQQQQQHPITQSIRGESKAITNKINPTGNTSGGRYSDNGEVLVNSIINNQNSNTTEGTYNDYEGEGVDDDDDDDDEGATFYKQRWFGRGDWNIGRVVFYALYYILVQPLMQILGLCLWLFVFTIPMAKVLFILGSHLRRHPLGLSFEVEKDYNNRRLGQTHSNESILICTYRSFGLHYYKYTVDGTNIFFINLLFLVLFVCFDFYVLKEYFEIKSFITDPSVIFVLCLIAIIPLAYYIGQAVASISAQTSMGVGAVINAFFSTIVEVFLYCVALDQSKGKIVEGSIIGSILAGVLLLPGLSMCGGAVRRKTQRYNPASAGVSSTMLLYSVLVMLSPTILYEIYGQYEVQCFACKPTSAQDLNMFDPLNGHSVSSQTLMKGDDCKKCHFFQPSLAVDKLYNDYLKPYTIYCSVVLFLAYCIGLLFTLKTHAALIWSTPVSSEKKSETQQQQQSTITGNVTPNNALSATVSTTPEGRAYSVSGYTPSSKSVAPGDQLAKKRTGKQAQQQQTQHTQQTQTQQTQAQTQVEESGGHDAPNWSRTKSTTILLMATIFYAIIAEILVDVVDAVLVVFSISPKFLGLTIFALVPNTTEFVNAISFAMHGNVALSMEIGSAYALQVCLLQIPVVVVYSCYKNSGFTIQDISSMFPLIFPRWDFIACLISVYMFTYIYAEGKSNYFKGSILILLYLSVLTGFYYSIEIDTNGLSMLKSITTAQYYGFDN</sequence>
<keyword evidence="2" id="KW-1185">Reference proteome</keyword>
<reference evidence="1" key="1">
    <citation type="submission" date="2023-04" db="EMBL/GenBank/DDBJ databases">
        <title>Candida boidinii NBRC 1967.</title>
        <authorList>
            <person name="Ichikawa N."/>
            <person name="Sato H."/>
            <person name="Tonouchi N."/>
        </authorList>
    </citation>
    <scope>NUCLEOTIDE SEQUENCE</scope>
    <source>
        <strain evidence="1">NBRC 1967</strain>
    </source>
</reference>
<accession>A0ACB5TLT3</accession>
<evidence type="ECO:0000313" key="2">
    <source>
        <dbReference type="Proteomes" id="UP001165101"/>
    </source>
</evidence>
<name>A0ACB5TLT3_CANBO</name>
<evidence type="ECO:0000313" key="1">
    <source>
        <dbReference type="EMBL" id="GME91002.1"/>
    </source>
</evidence>
<dbReference type="Proteomes" id="UP001165101">
    <property type="component" value="Unassembled WGS sequence"/>
</dbReference>